<proteinExistence type="predicted"/>
<dbReference type="EMBL" id="RBIL01000001">
    <property type="protein sequence ID" value="RKQ93961.1"/>
    <property type="molecule type" value="Genomic_DNA"/>
</dbReference>
<name>A0A660LKS3_9ACTN</name>
<dbReference type="SUPFAM" id="SSF159245">
    <property type="entry name" value="AttH-like"/>
    <property type="match status" value="1"/>
</dbReference>
<gene>
    <name evidence="1" type="ORF">C8N24_3837</name>
</gene>
<dbReference type="Proteomes" id="UP000278962">
    <property type="component" value="Unassembled WGS sequence"/>
</dbReference>
<evidence type="ECO:0000313" key="1">
    <source>
        <dbReference type="EMBL" id="RKQ93961.1"/>
    </source>
</evidence>
<evidence type="ECO:0000313" key="2">
    <source>
        <dbReference type="Proteomes" id="UP000278962"/>
    </source>
</evidence>
<comment type="caution">
    <text evidence="1">The sequence shown here is derived from an EMBL/GenBank/DDBJ whole genome shotgun (WGS) entry which is preliminary data.</text>
</comment>
<organism evidence="1 2">
    <name type="scientific">Solirubrobacter pauli</name>
    <dbReference type="NCBI Taxonomy" id="166793"/>
    <lineage>
        <taxon>Bacteria</taxon>
        <taxon>Bacillati</taxon>
        <taxon>Actinomycetota</taxon>
        <taxon>Thermoleophilia</taxon>
        <taxon>Solirubrobacterales</taxon>
        <taxon>Solirubrobacteraceae</taxon>
        <taxon>Solirubrobacter</taxon>
    </lineage>
</organism>
<sequence>MVGVRGRYESWFLSARDAEPGRPPRALWIRHTRHAYEDADPGGGALWCTVFDPAAGGGPAAVKESAVRADARCGADGFRGEARARGRMAEWELAVAGGGAAELRHLRPGLLYRTPIPRTKLVAPVPDGVVSGHVVVDGVVVDVMSWRATVGHNWGREHAEKWVWLHAAGFPDAPEVWLELALARVRVAGALTPWIANGAVFLGGRRFRLGGVGHVPGVRVVAAAGRLEAIVPGRGIEVRVAADADLDQTVAFTYAGTVPGDDRTALHAGLASVRLGVRRPGRASAELATVAGGAYELGGRELDAGGVPLQPYPDP</sequence>
<keyword evidence="2" id="KW-1185">Reference proteome</keyword>
<evidence type="ECO:0008006" key="3">
    <source>
        <dbReference type="Google" id="ProtNLM"/>
    </source>
</evidence>
<reference evidence="1 2" key="1">
    <citation type="submission" date="2018-10" db="EMBL/GenBank/DDBJ databases">
        <title>Genomic Encyclopedia of Archaeal and Bacterial Type Strains, Phase II (KMG-II): from individual species to whole genera.</title>
        <authorList>
            <person name="Goeker M."/>
        </authorList>
    </citation>
    <scope>NUCLEOTIDE SEQUENCE [LARGE SCALE GENOMIC DNA]</scope>
    <source>
        <strain evidence="1 2">DSM 14954</strain>
    </source>
</reference>
<protein>
    <recommendedName>
        <fullName evidence="3">Tocopherol cyclase-like protein</fullName>
    </recommendedName>
</protein>
<dbReference type="AlphaFoldDB" id="A0A660LKS3"/>
<accession>A0A660LKS3</accession>